<accession>A0A5B0DR51</accession>
<feature type="compositionally biased region" description="Polar residues" evidence="1">
    <location>
        <begin position="8"/>
        <end position="25"/>
    </location>
</feature>
<sequence length="60" mass="6719">MTDGDSRNLPSRQSSQLAGSDSQPIDSQLLFSKGREVLISHEDSLYRLRLTSNNKLILTK</sequence>
<organism evidence="2 3">
    <name type="scientific">Aureimonas fodinaquatilis</name>
    <dbReference type="NCBI Taxonomy" id="2565783"/>
    <lineage>
        <taxon>Bacteria</taxon>
        <taxon>Pseudomonadati</taxon>
        <taxon>Pseudomonadota</taxon>
        <taxon>Alphaproteobacteria</taxon>
        <taxon>Hyphomicrobiales</taxon>
        <taxon>Aurantimonadaceae</taxon>
        <taxon>Aureimonas</taxon>
    </lineage>
</organism>
<evidence type="ECO:0000313" key="3">
    <source>
        <dbReference type="Proteomes" id="UP000324738"/>
    </source>
</evidence>
<dbReference type="Gene3D" id="2.10.70.10">
    <property type="entry name" value="Complement Module, domain 1"/>
    <property type="match status" value="1"/>
</dbReference>
<gene>
    <name evidence="2" type="ORF">FPY71_16395</name>
</gene>
<evidence type="ECO:0000256" key="1">
    <source>
        <dbReference type="SAM" id="MobiDB-lite"/>
    </source>
</evidence>
<dbReference type="Proteomes" id="UP000324738">
    <property type="component" value="Unassembled WGS sequence"/>
</dbReference>
<keyword evidence="3" id="KW-1185">Reference proteome</keyword>
<dbReference type="EMBL" id="VTWH01000005">
    <property type="protein sequence ID" value="KAA0968472.1"/>
    <property type="molecule type" value="Genomic_DNA"/>
</dbReference>
<name>A0A5B0DR51_9HYPH</name>
<dbReference type="InterPro" id="IPR019600">
    <property type="entry name" value="Hemin_uptake_protein_HemP"/>
</dbReference>
<feature type="region of interest" description="Disordered" evidence="1">
    <location>
        <begin position="1"/>
        <end position="25"/>
    </location>
</feature>
<dbReference type="Pfam" id="PF10636">
    <property type="entry name" value="hemP"/>
    <property type="match status" value="1"/>
</dbReference>
<comment type="caution">
    <text evidence="2">The sequence shown here is derived from an EMBL/GenBank/DDBJ whole genome shotgun (WGS) entry which is preliminary data.</text>
</comment>
<proteinExistence type="predicted"/>
<evidence type="ECO:0000313" key="2">
    <source>
        <dbReference type="EMBL" id="KAA0968472.1"/>
    </source>
</evidence>
<protein>
    <submittedName>
        <fullName evidence="2">Hemin uptake protein HemP</fullName>
    </submittedName>
</protein>
<dbReference type="AlphaFoldDB" id="A0A5B0DR51"/>
<dbReference type="RefSeq" id="WP_149301420.1">
    <property type="nucleotide sequence ID" value="NZ_VTWH01000005.1"/>
</dbReference>
<reference evidence="2 3" key="1">
    <citation type="submission" date="2019-08" db="EMBL/GenBank/DDBJ databases">
        <title>Aureimonas fodiniaquatilis sp. nov., isolated from a coal mine wastewater.</title>
        <authorList>
            <person name="Kim W."/>
        </authorList>
    </citation>
    <scope>NUCLEOTIDE SEQUENCE [LARGE SCALE GENOMIC DNA]</scope>
    <source>
        <strain evidence="2 3">CAU 1482</strain>
    </source>
</reference>
<dbReference type="OrthoDB" id="7870498at2"/>